<feature type="repeat" description="LDL-receptor class B" evidence="1">
    <location>
        <begin position="305"/>
        <end position="347"/>
    </location>
</feature>
<dbReference type="SMART" id="SM00135">
    <property type="entry name" value="LY"/>
    <property type="match status" value="5"/>
</dbReference>
<evidence type="ECO:0000256" key="1">
    <source>
        <dbReference type="PROSITE-ProRule" id="PRU00461"/>
    </source>
</evidence>
<dbReference type="InterPro" id="IPR050778">
    <property type="entry name" value="Cueball_EGF_LRP_Nidogen"/>
</dbReference>
<comment type="caution">
    <text evidence="2">The sequence shown here is derived from an EMBL/GenBank/DDBJ whole genome shotgun (WGS) entry which is preliminary data.</text>
</comment>
<feature type="non-terminal residue" evidence="2">
    <location>
        <position position="1"/>
    </location>
</feature>
<evidence type="ECO:0000313" key="2">
    <source>
        <dbReference type="EMBL" id="KAK3768408.1"/>
    </source>
</evidence>
<dbReference type="InterPro" id="IPR000033">
    <property type="entry name" value="LDLR_classB_rpt"/>
</dbReference>
<keyword evidence="3" id="KW-1185">Reference proteome</keyword>
<dbReference type="Gene3D" id="2.120.10.30">
    <property type="entry name" value="TolB, C-terminal domain"/>
    <property type="match status" value="3"/>
</dbReference>
<dbReference type="InterPro" id="IPR011042">
    <property type="entry name" value="6-blade_b-propeller_TolB-like"/>
</dbReference>
<dbReference type="GO" id="GO:0042813">
    <property type="term" value="F:Wnt receptor activity"/>
    <property type="evidence" value="ECO:0007669"/>
    <property type="project" value="TreeGrafter"/>
</dbReference>
<dbReference type="GO" id="GO:0005886">
    <property type="term" value="C:plasma membrane"/>
    <property type="evidence" value="ECO:0007669"/>
    <property type="project" value="TreeGrafter"/>
</dbReference>
<protein>
    <submittedName>
        <fullName evidence="2">Uncharacterized protein</fullName>
    </submittedName>
</protein>
<name>A0AAE0ZFK3_9GAST</name>
<accession>A0AAE0ZFK3</accession>
<gene>
    <name evidence="2" type="ORF">RRG08_053401</name>
</gene>
<dbReference type="Pfam" id="PF00058">
    <property type="entry name" value="Ldl_recept_b"/>
    <property type="match status" value="1"/>
</dbReference>
<dbReference type="PANTHER" id="PTHR46513">
    <property type="entry name" value="VITELLOGENIN RECEPTOR-LIKE PROTEIN-RELATED-RELATED"/>
    <property type="match status" value="1"/>
</dbReference>
<dbReference type="GO" id="GO:0060070">
    <property type="term" value="P:canonical Wnt signaling pathway"/>
    <property type="evidence" value="ECO:0007669"/>
    <property type="project" value="TreeGrafter"/>
</dbReference>
<dbReference type="SUPFAM" id="SSF63825">
    <property type="entry name" value="YWTD domain"/>
    <property type="match status" value="2"/>
</dbReference>
<dbReference type="AlphaFoldDB" id="A0AAE0ZFK3"/>
<dbReference type="PROSITE" id="PS51120">
    <property type="entry name" value="LDLRB"/>
    <property type="match status" value="2"/>
</dbReference>
<sequence>MTLPTSAFSRPQPSRCAPVNRYHWILSVFDSSSVGLLEDHKEANVMGNFKLKASFAIFLLVWGFPLSQEQGKDPWLIYATTQEIFRYDMAHSKAFLLQKNLSSVKGLAVDYEGRRVFWTESGTSTQPAVFLSKADATLATKETVAMFGLKSPCGLAYDPMQENLYISDSALPAILVCRTTQAPPIRLSSRVSAAFSPAPNPASNEVSSSLGQGLDLGLDSFCMDVYDAKVVSSPTDLSLDHINGYLYWIDLGPRPQIVHGRADGTRFEYRGKQSRMRGSESEAPRALVATRLLRPSSLSLDLPTQTLFWLDSGLDVIESVGLDGGNRRVVHTTFNQRPSAVLVFEDRILWAIGRPPSIVQSDRTDMMDFQELLALEDDVNAMAILHSGLEKTNRSSNSCEAKTCTGLCLLGPGGLANCACPIPQDLNSRTESCAEINSGSSILYGAYKDEIIALSLSRYSSLSPLALRTQDMKDVYALAHLPLSGNLLFTSFEAAEGDAGKSTIYRLSRLSRNTGRVTSRVLVEDAGTVDSLAVDEVGRLIYWVDRQKESIEVASLDGQYRSRLVREDIRKPYAIALDPALG</sequence>
<reference evidence="2" key="1">
    <citation type="journal article" date="2023" name="G3 (Bethesda)">
        <title>A reference genome for the long-term kleptoplast-retaining sea slug Elysia crispata morphotype clarki.</title>
        <authorList>
            <person name="Eastman K.E."/>
            <person name="Pendleton A.L."/>
            <person name="Shaikh M.A."/>
            <person name="Suttiyut T."/>
            <person name="Ogas R."/>
            <person name="Tomko P."/>
            <person name="Gavelis G."/>
            <person name="Widhalm J.R."/>
            <person name="Wisecaver J.H."/>
        </authorList>
    </citation>
    <scope>NUCLEOTIDE SEQUENCE</scope>
    <source>
        <strain evidence="2">ECLA1</strain>
    </source>
</reference>
<proteinExistence type="predicted"/>
<dbReference type="EMBL" id="JAWDGP010004058">
    <property type="protein sequence ID" value="KAK3768408.1"/>
    <property type="molecule type" value="Genomic_DNA"/>
</dbReference>
<evidence type="ECO:0000313" key="3">
    <source>
        <dbReference type="Proteomes" id="UP001283361"/>
    </source>
</evidence>
<dbReference type="Proteomes" id="UP001283361">
    <property type="component" value="Unassembled WGS sequence"/>
</dbReference>
<organism evidence="2 3">
    <name type="scientific">Elysia crispata</name>
    <name type="common">lettuce slug</name>
    <dbReference type="NCBI Taxonomy" id="231223"/>
    <lineage>
        <taxon>Eukaryota</taxon>
        <taxon>Metazoa</taxon>
        <taxon>Spiralia</taxon>
        <taxon>Lophotrochozoa</taxon>
        <taxon>Mollusca</taxon>
        <taxon>Gastropoda</taxon>
        <taxon>Heterobranchia</taxon>
        <taxon>Euthyneura</taxon>
        <taxon>Panpulmonata</taxon>
        <taxon>Sacoglossa</taxon>
        <taxon>Placobranchoidea</taxon>
        <taxon>Plakobranchidae</taxon>
        <taxon>Elysia</taxon>
    </lineage>
</organism>
<feature type="repeat" description="LDL-receptor class B" evidence="1">
    <location>
        <begin position="539"/>
        <end position="581"/>
    </location>
</feature>
<dbReference type="GO" id="GO:0017147">
    <property type="term" value="F:Wnt-protein binding"/>
    <property type="evidence" value="ECO:0007669"/>
    <property type="project" value="TreeGrafter"/>
</dbReference>
<dbReference type="PANTHER" id="PTHR46513:SF13">
    <property type="entry name" value="EGF-LIKE DOMAIN-CONTAINING PROTEIN"/>
    <property type="match status" value="1"/>
</dbReference>